<dbReference type="Pfam" id="PF00551">
    <property type="entry name" value="Formyl_trans_N"/>
    <property type="match status" value="1"/>
</dbReference>
<dbReference type="CDD" id="cd08369">
    <property type="entry name" value="FMT_core"/>
    <property type="match status" value="1"/>
</dbReference>
<comment type="caution">
    <text evidence="7">The sequence shown here is derived from an EMBL/GenBank/DDBJ whole genome shotgun (WGS) entry which is preliminary data.</text>
</comment>
<dbReference type="InterPro" id="IPR002376">
    <property type="entry name" value="Formyl_transf_N"/>
</dbReference>
<accession>A0ABS3CZ04</accession>
<evidence type="ECO:0000259" key="6">
    <source>
        <dbReference type="Pfam" id="PF02911"/>
    </source>
</evidence>
<dbReference type="PANTHER" id="PTHR11138">
    <property type="entry name" value="METHIONYL-TRNA FORMYLTRANSFERASE"/>
    <property type="match status" value="1"/>
</dbReference>
<comment type="function">
    <text evidence="1">Attaches a formyl group to the free amino group of methionyl-tRNA(fMet). The formyl group appears to play a dual role in the initiator identity of N-formylmethionyl-tRNA by promoting its recognition by IF2 and preventing the misappropriation of this tRNA by the elongation apparatus.</text>
</comment>
<keyword evidence="8" id="KW-1185">Reference proteome</keyword>
<protein>
    <recommendedName>
        <fullName evidence="3">Methionyl-tRNA formyltransferase</fullName>
        <ecNumber evidence="2">2.1.2.9</ecNumber>
    </recommendedName>
</protein>
<dbReference type="PANTHER" id="PTHR11138:SF5">
    <property type="entry name" value="METHIONYL-TRNA FORMYLTRANSFERASE, MITOCHONDRIAL"/>
    <property type="match status" value="1"/>
</dbReference>
<sequence length="325" mass="36069">MKILAIGRSEYLLNTLRVLSKSHQIVGVITGPATDESLAKEEDFQKFAERQSCSYICSSVIDNSVLSFCDSVGADVAVSVNWISVIGSQFIERFPQGVLNAHCGDIPEYRGNAILNWAILRGEKELTISVHKMMAGELDVGDVYARRSFLLNKQDSVGDLVERLGSEIPLAYSQALGNLERGVCLRSYSEVLLRQGFRCYPRLPEDGCIEWSCSAVEIDKLVRASSRPYPGAFTVLMYKGELRKLIVWSSRVVCDATLDVGVPGHVIWNDRDSGETHVYTGSGVLALRCVQWVGGEDFRPGEYFKSIRMRFGLSQGQLIELLASR</sequence>
<evidence type="ECO:0000256" key="2">
    <source>
        <dbReference type="ARBA" id="ARBA00012261"/>
    </source>
</evidence>
<dbReference type="Pfam" id="PF02911">
    <property type="entry name" value="Formyl_trans_C"/>
    <property type="match status" value="1"/>
</dbReference>
<evidence type="ECO:0000313" key="8">
    <source>
        <dbReference type="Proteomes" id="UP000663992"/>
    </source>
</evidence>
<feature type="domain" description="Formyl transferase N-terminal" evidence="5">
    <location>
        <begin position="7"/>
        <end position="175"/>
    </location>
</feature>
<dbReference type="Gene3D" id="3.40.50.170">
    <property type="entry name" value="Formyl transferase, N-terminal domain"/>
    <property type="match status" value="1"/>
</dbReference>
<dbReference type="EC" id="2.1.2.9" evidence="2"/>
<dbReference type="InterPro" id="IPR036477">
    <property type="entry name" value="Formyl_transf_N_sf"/>
</dbReference>
<organism evidence="7 8">
    <name type="scientific">Bowmanella yangjiangensis</name>
    <dbReference type="NCBI Taxonomy" id="2811230"/>
    <lineage>
        <taxon>Bacteria</taxon>
        <taxon>Pseudomonadati</taxon>
        <taxon>Pseudomonadota</taxon>
        <taxon>Gammaproteobacteria</taxon>
        <taxon>Alteromonadales</taxon>
        <taxon>Alteromonadaceae</taxon>
        <taxon>Bowmanella</taxon>
    </lineage>
</organism>
<dbReference type="Gene3D" id="3.10.25.10">
    <property type="entry name" value="Formyl transferase, C-terminal domain"/>
    <property type="match status" value="1"/>
</dbReference>
<proteinExistence type="predicted"/>
<evidence type="ECO:0000256" key="1">
    <source>
        <dbReference type="ARBA" id="ARBA00002606"/>
    </source>
</evidence>
<dbReference type="InterPro" id="IPR037022">
    <property type="entry name" value="Formyl_trans_C_sf"/>
</dbReference>
<dbReference type="InterPro" id="IPR011034">
    <property type="entry name" value="Formyl_transferase-like_C_sf"/>
</dbReference>
<evidence type="ECO:0000259" key="5">
    <source>
        <dbReference type="Pfam" id="PF00551"/>
    </source>
</evidence>
<dbReference type="Proteomes" id="UP000663992">
    <property type="component" value="Unassembled WGS sequence"/>
</dbReference>
<dbReference type="SUPFAM" id="SSF50486">
    <property type="entry name" value="FMT C-terminal domain-like"/>
    <property type="match status" value="1"/>
</dbReference>
<evidence type="ECO:0000256" key="4">
    <source>
        <dbReference type="ARBA" id="ARBA00048558"/>
    </source>
</evidence>
<reference evidence="7 8" key="1">
    <citation type="submission" date="2021-03" db="EMBL/GenBank/DDBJ databases">
        <title>novel species isolated from a fishpond in China.</title>
        <authorList>
            <person name="Lu H."/>
            <person name="Cai Z."/>
        </authorList>
    </citation>
    <scope>NUCLEOTIDE SEQUENCE [LARGE SCALE GENOMIC DNA]</scope>
    <source>
        <strain evidence="7 8">Y57</strain>
    </source>
</reference>
<evidence type="ECO:0000313" key="7">
    <source>
        <dbReference type="EMBL" id="MBN7822358.1"/>
    </source>
</evidence>
<dbReference type="SUPFAM" id="SSF53328">
    <property type="entry name" value="Formyltransferase"/>
    <property type="match status" value="1"/>
</dbReference>
<dbReference type="RefSeq" id="WP_206596296.1">
    <property type="nucleotide sequence ID" value="NZ_JAFKCS010000054.1"/>
</dbReference>
<name>A0ABS3CZ04_9ALTE</name>
<gene>
    <name evidence="7" type="ORF">J0A65_21000</name>
</gene>
<evidence type="ECO:0000256" key="3">
    <source>
        <dbReference type="ARBA" id="ARBA00016014"/>
    </source>
</evidence>
<dbReference type="InterPro" id="IPR005793">
    <property type="entry name" value="Formyl_trans_C"/>
</dbReference>
<feature type="domain" description="Formyl transferase C-terminal" evidence="6">
    <location>
        <begin position="204"/>
        <end position="306"/>
    </location>
</feature>
<comment type="catalytic activity">
    <reaction evidence="4">
        <text>L-methionyl-tRNA(fMet) + (6R)-10-formyltetrahydrofolate = N-formyl-L-methionyl-tRNA(fMet) + (6S)-5,6,7,8-tetrahydrofolate + H(+)</text>
        <dbReference type="Rhea" id="RHEA:24380"/>
        <dbReference type="Rhea" id="RHEA-COMP:9952"/>
        <dbReference type="Rhea" id="RHEA-COMP:9953"/>
        <dbReference type="ChEBI" id="CHEBI:15378"/>
        <dbReference type="ChEBI" id="CHEBI:57453"/>
        <dbReference type="ChEBI" id="CHEBI:78530"/>
        <dbReference type="ChEBI" id="CHEBI:78844"/>
        <dbReference type="ChEBI" id="CHEBI:195366"/>
        <dbReference type="EC" id="2.1.2.9"/>
    </reaction>
</comment>
<dbReference type="EMBL" id="JAFKCS010000054">
    <property type="protein sequence ID" value="MBN7822358.1"/>
    <property type="molecule type" value="Genomic_DNA"/>
</dbReference>